<name>A0ABD5ISH7_9BACL</name>
<dbReference type="EMBL" id="JARTLI010000004">
    <property type="protein sequence ID" value="MED5051255.1"/>
    <property type="molecule type" value="Genomic_DNA"/>
</dbReference>
<protein>
    <submittedName>
        <fullName evidence="1">Uncharacterized protein</fullName>
    </submittedName>
</protein>
<accession>A0ABD5ISH7</accession>
<dbReference type="AlphaFoldDB" id="A0ABD5ISH7"/>
<evidence type="ECO:0000313" key="1">
    <source>
        <dbReference type="EMBL" id="MED5051255.1"/>
    </source>
</evidence>
<reference evidence="1 2" key="1">
    <citation type="submission" date="2023-03" db="EMBL/GenBank/DDBJ databases">
        <title>Bacillus Genome Sequencing.</title>
        <authorList>
            <person name="Dunlap C."/>
        </authorList>
    </citation>
    <scope>NUCLEOTIDE SEQUENCE [LARGE SCALE GENOMIC DNA]</scope>
    <source>
        <strain evidence="1 2">NRS-38</strain>
    </source>
</reference>
<dbReference type="Proteomes" id="UP001339962">
    <property type="component" value="Unassembled WGS sequence"/>
</dbReference>
<organism evidence="1 2">
    <name type="scientific">Anoxybacteroides rupiense</name>
    <dbReference type="NCBI Taxonomy" id="311460"/>
    <lineage>
        <taxon>Bacteria</taxon>
        <taxon>Bacillati</taxon>
        <taxon>Bacillota</taxon>
        <taxon>Bacilli</taxon>
        <taxon>Bacillales</taxon>
        <taxon>Anoxybacillaceae</taxon>
        <taxon>Anoxybacteroides</taxon>
    </lineage>
</organism>
<gene>
    <name evidence="1" type="ORF">P9850_05105</name>
</gene>
<sequence>MSAVKLCMPQNWRQLVGEAMKKIITEYYQAPSSSRSASLVLKLVEKHWRHVDQEVFHSNIHYYTVLAKTTDYLLRFLDPTIDWFLLFERIEYGAKHVDVDIAYKQDEMCIIRKFILQEDEAFYSYYMNRIAAAFESERRESSKTVAVEFCSLLTGQCQIQAVVAQNRLKQLKTK</sequence>
<dbReference type="RefSeq" id="WP_328217415.1">
    <property type="nucleotide sequence ID" value="NZ_JARTLI010000004.1"/>
</dbReference>
<comment type="caution">
    <text evidence="1">The sequence shown here is derived from an EMBL/GenBank/DDBJ whole genome shotgun (WGS) entry which is preliminary data.</text>
</comment>
<evidence type="ECO:0000313" key="2">
    <source>
        <dbReference type="Proteomes" id="UP001339962"/>
    </source>
</evidence>
<proteinExistence type="predicted"/>